<dbReference type="GO" id="GO:0050859">
    <property type="term" value="P:negative regulation of B cell receptor signaling pathway"/>
    <property type="evidence" value="ECO:0007669"/>
    <property type="project" value="TreeGrafter"/>
</dbReference>
<dbReference type="Proteomes" id="UP000887567">
    <property type="component" value="Unplaced"/>
</dbReference>
<dbReference type="RefSeq" id="XP_028516461.1">
    <property type="nucleotide sequence ID" value="XM_028660660.1"/>
</dbReference>
<evidence type="ECO:0000259" key="1">
    <source>
        <dbReference type="PROSITE" id="PS50060"/>
    </source>
</evidence>
<dbReference type="PROSITE" id="PS50060">
    <property type="entry name" value="MAM_2"/>
    <property type="match status" value="1"/>
</dbReference>
<dbReference type="Pfam" id="PF13895">
    <property type="entry name" value="Ig_2"/>
    <property type="match status" value="1"/>
</dbReference>
<dbReference type="Pfam" id="PF00629">
    <property type="entry name" value="MAM"/>
    <property type="match status" value="1"/>
</dbReference>
<proteinExistence type="predicted"/>
<dbReference type="InterPro" id="IPR000998">
    <property type="entry name" value="MAM_dom"/>
</dbReference>
<dbReference type="GO" id="GO:0009897">
    <property type="term" value="C:external side of plasma membrane"/>
    <property type="evidence" value="ECO:0007669"/>
    <property type="project" value="TreeGrafter"/>
</dbReference>
<feature type="domain" description="MAM" evidence="1">
    <location>
        <begin position="1"/>
        <end position="127"/>
    </location>
</feature>
<dbReference type="GO" id="GO:0055037">
    <property type="term" value="C:recycling endosome"/>
    <property type="evidence" value="ECO:0007669"/>
    <property type="project" value="TreeGrafter"/>
</dbReference>
<dbReference type="SUPFAM" id="SSF49899">
    <property type="entry name" value="Concanavalin A-like lectins/glucanases"/>
    <property type="match status" value="1"/>
</dbReference>
<dbReference type="Gene3D" id="2.60.40.10">
    <property type="entry name" value="Immunoglobulins"/>
    <property type="match status" value="3"/>
</dbReference>
<protein>
    <submittedName>
        <fullName evidence="3">Uncharacterized protein</fullName>
    </submittedName>
</protein>
<dbReference type="PANTHER" id="PTHR46958:SF1">
    <property type="entry name" value="B-CELL RECEPTOR CD22"/>
    <property type="match status" value="1"/>
</dbReference>
<dbReference type="GO" id="GO:0070062">
    <property type="term" value="C:extracellular exosome"/>
    <property type="evidence" value="ECO:0007669"/>
    <property type="project" value="TreeGrafter"/>
</dbReference>
<dbReference type="PANTHER" id="PTHR46958">
    <property type="entry name" value="B-CELL RECEPTOR CD22"/>
    <property type="match status" value="1"/>
</dbReference>
<dbReference type="GeneID" id="110244466"/>
<dbReference type="OrthoDB" id="5983387at2759"/>
<feature type="domain" description="Ig-like" evidence="2">
    <location>
        <begin position="376"/>
        <end position="438"/>
    </location>
</feature>
<name>A0A913YQN9_EXADI</name>
<dbReference type="InterPro" id="IPR007110">
    <property type="entry name" value="Ig-like_dom"/>
</dbReference>
<dbReference type="KEGG" id="epa:110244466"/>
<organism evidence="3 4">
    <name type="scientific">Exaiptasia diaphana</name>
    <name type="common">Tropical sea anemone</name>
    <name type="synonym">Aiptasia pulchella</name>
    <dbReference type="NCBI Taxonomy" id="2652724"/>
    <lineage>
        <taxon>Eukaryota</taxon>
        <taxon>Metazoa</taxon>
        <taxon>Cnidaria</taxon>
        <taxon>Anthozoa</taxon>
        <taxon>Hexacorallia</taxon>
        <taxon>Actiniaria</taxon>
        <taxon>Aiptasiidae</taxon>
        <taxon>Exaiptasia</taxon>
    </lineage>
</organism>
<dbReference type="InterPro" id="IPR003599">
    <property type="entry name" value="Ig_sub"/>
</dbReference>
<dbReference type="InterPro" id="IPR036179">
    <property type="entry name" value="Ig-like_dom_sf"/>
</dbReference>
<dbReference type="SUPFAM" id="SSF48726">
    <property type="entry name" value="Immunoglobulin"/>
    <property type="match status" value="2"/>
</dbReference>
<dbReference type="GO" id="GO:0033691">
    <property type="term" value="F:sialic acid binding"/>
    <property type="evidence" value="ECO:0007669"/>
    <property type="project" value="TreeGrafter"/>
</dbReference>
<dbReference type="SMART" id="SM00409">
    <property type="entry name" value="IG"/>
    <property type="match status" value="1"/>
</dbReference>
<dbReference type="Pfam" id="PF13927">
    <property type="entry name" value="Ig_3"/>
    <property type="match status" value="1"/>
</dbReference>
<dbReference type="Gene3D" id="2.60.120.200">
    <property type="match status" value="1"/>
</dbReference>
<evidence type="ECO:0000313" key="4">
    <source>
        <dbReference type="Proteomes" id="UP000887567"/>
    </source>
</evidence>
<keyword evidence="4" id="KW-1185">Reference proteome</keyword>
<evidence type="ECO:0000313" key="3">
    <source>
        <dbReference type="EnsemblMetazoa" id="XP_028516461.1"/>
    </source>
</evidence>
<dbReference type="GO" id="GO:0019903">
    <property type="term" value="F:protein phosphatase binding"/>
    <property type="evidence" value="ECO:0007669"/>
    <property type="project" value="TreeGrafter"/>
</dbReference>
<evidence type="ECO:0000259" key="2">
    <source>
        <dbReference type="PROSITE" id="PS50835"/>
    </source>
</evidence>
<dbReference type="InterPro" id="IPR013320">
    <property type="entry name" value="ConA-like_dom_sf"/>
</dbReference>
<dbReference type="GO" id="GO:0005769">
    <property type="term" value="C:early endosome"/>
    <property type="evidence" value="ECO:0007669"/>
    <property type="project" value="TreeGrafter"/>
</dbReference>
<accession>A0A913YQN9</accession>
<sequence length="438" mass="47919">MFNARAHSSYGTNAQVYKTITIPAKDNIYMRFYYFMYSDMSKSYGSMGTLLVTAGSTNIFSKTGNQGKGWKKTDIKLTMSGSKKFTFKANKDRDPYGDIAIDDLWVAEYYKANITNVTASATEVCLNENVNLECNTYNGFPEQDEYLFYKDDQLLARGNNALKTISVKSSIAGNHTYQCSPSTDILGQAPNDTIIITTHALPTVSNPPGRVDVNEGSKVNLVCNATGTGPFTIVWNKKYSSQTWTSKNYTIESALASSDHYSKFTCTVTDANGCKRTSPETIVYVNYKPKNTNIYTSAGTICETGKIYLSCYASARPSVNEYRFILNGKVVQASSTRVINKQNTYPAGSYNWTCSPKNTVGFGLNTTKEIIIKAPPNITWISDNQTVAEGSKVIISCNVTGSDPITITWKKVGGSSSLGNGPNLTLENVTTAAIELSS</sequence>
<dbReference type="InterPro" id="IPR013783">
    <property type="entry name" value="Ig-like_fold"/>
</dbReference>
<feature type="domain" description="Ig-like" evidence="2">
    <location>
        <begin position="202"/>
        <end position="283"/>
    </location>
</feature>
<dbReference type="EnsemblMetazoa" id="XM_028660660.1">
    <property type="protein sequence ID" value="XP_028516461.1"/>
    <property type="gene ID" value="LOC110244466"/>
</dbReference>
<reference evidence="3" key="1">
    <citation type="submission" date="2022-11" db="UniProtKB">
        <authorList>
            <consortium name="EnsemblMetazoa"/>
        </authorList>
    </citation>
    <scope>IDENTIFICATION</scope>
</reference>
<dbReference type="GO" id="GO:0042609">
    <property type="term" value="F:CD4 receptor binding"/>
    <property type="evidence" value="ECO:0007669"/>
    <property type="project" value="TreeGrafter"/>
</dbReference>
<dbReference type="PROSITE" id="PS50835">
    <property type="entry name" value="IG_LIKE"/>
    <property type="match status" value="2"/>
</dbReference>
<dbReference type="AlphaFoldDB" id="A0A913YQN9"/>